<evidence type="ECO:0000259" key="2">
    <source>
        <dbReference type="Pfam" id="PF13847"/>
    </source>
</evidence>
<keyword evidence="3" id="KW-0489">Methyltransferase</keyword>
<feature type="chain" id="PRO_5032285847" evidence="1">
    <location>
        <begin position="24"/>
        <end position="243"/>
    </location>
</feature>
<dbReference type="Pfam" id="PF13847">
    <property type="entry name" value="Methyltransf_31"/>
    <property type="match status" value="1"/>
</dbReference>
<feature type="domain" description="Methyltransferase" evidence="2">
    <location>
        <begin position="87"/>
        <end position="212"/>
    </location>
</feature>
<protein>
    <submittedName>
        <fullName evidence="3">SAM-dependent methyltransferase</fullName>
    </submittedName>
</protein>
<reference evidence="3 4" key="1">
    <citation type="submission" date="2020-08" db="EMBL/GenBank/DDBJ databases">
        <title>Genomic Encyclopedia of Type Strains, Phase IV (KMG-IV): sequencing the most valuable type-strain genomes for metagenomic binning, comparative biology and taxonomic classification.</title>
        <authorList>
            <person name="Goeker M."/>
        </authorList>
    </citation>
    <scope>NUCLEOTIDE SEQUENCE [LARGE SCALE GENOMIC DNA]</scope>
    <source>
        <strain evidence="3 4">DSM 102044</strain>
    </source>
</reference>
<proteinExistence type="predicted"/>
<organism evidence="3 4">
    <name type="scientific">Algoriphagus iocasae</name>
    <dbReference type="NCBI Taxonomy" id="1836499"/>
    <lineage>
        <taxon>Bacteria</taxon>
        <taxon>Pseudomonadati</taxon>
        <taxon>Bacteroidota</taxon>
        <taxon>Cytophagia</taxon>
        <taxon>Cytophagales</taxon>
        <taxon>Cyclobacteriaceae</taxon>
        <taxon>Algoriphagus</taxon>
    </lineage>
</organism>
<dbReference type="RefSeq" id="WP_184493120.1">
    <property type="nucleotide sequence ID" value="NZ_JACIJO010000001.1"/>
</dbReference>
<comment type="caution">
    <text evidence="3">The sequence shown here is derived from an EMBL/GenBank/DDBJ whole genome shotgun (WGS) entry which is preliminary data.</text>
</comment>
<dbReference type="PROSITE" id="PS51257">
    <property type="entry name" value="PROKAR_LIPOPROTEIN"/>
    <property type="match status" value="1"/>
</dbReference>
<evidence type="ECO:0000256" key="1">
    <source>
        <dbReference type="SAM" id="SignalP"/>
    </source>
</evidence>
<dbReference type="Gene3D" id="3.40.50.150">
    <property type="entry name" value="Vaccinia Virus protein VP39"/>
    <property type="match status" value="1"/>
</dbReference>
<keyword evidence="3" id="KW-0808">Transferase</keyword>
<accession>A0A841MEA6</accession>
<evidence type="ECO:0000313" key="4">
    <source>
        <dbReference type="Proteomes" id="UP000588604"/>
    </source>
</evidence>
<dbReference type="CDD" id="cd02440">
    <property type="entry name" value="AdoMet_MTases"/>
    <property type="match status" value="1"/>
</dbReference>
<name>A0A841MEA6_9BACT</name>
<gene>
    <name evidence="3" type="ORF">FHS59_000718</name>
</gene>
<sequence>MKKSRIFPFGLFIFLISSFSCQAQSTNSVEKDAYSYKTPSRDGTGKFYMGREISQVMGFQGKAWLERPNREEEEGISIALKNLPINEESVVADIGAGSGYYSFRIAPLVPEGKVYAVEIQDEAIAYLNDKIESLKITNVETVKGTEKSPNLPESSVDLVIMVDVYHELAYPAEILQNIYKALKPNGKILLLEYRGEDPTINIKPLHKMTESQVKRELKANGFKFVSNGKFLPIQHFLIFEKPD</sequence>
<dbReference type="PANTHER" id="PTHR43861">
    <property type="entry name" value="TRANS-ACONITATE 2-METHYLTRANSFERASE-RELATED"/>
    <property type="match status" value="1"/>
</dbReference>
<feature type="signal peptide" evidence="1">
    <location>
        <begin position="1"/>
        <end position="23"/>
    </location>
</feature>
<evidence type="ECO:0000313" key="3">
    <source>
        <dbReference type="EMBL" id="MBB6325103.1"/>
    </source>
</evidence>
<dbReference type="EMBL" id="JACIJO010000001">
    <property type="protein sequence ID" value="MBB6325103.1"/>
    <property type="molecule type" value="Genomic_DNA"/>
</dbReference>
<dbReference type="InterPro" id="IPR025714">
    <property type="entry name" value="Methyltranfer_dom"/>
</dbReference>
<dbReference type="GO" id="GO:0008168">
    <property type="term" value="F:methyltransferase activity"/>
    <property type="evidence" value="ECO:0007669"/>
    <property type="project" value="UniProtKB-KW"/>
</dbReference>
<dbReference type="SUPFAM" id="SSF53335">
    <property type="entry name" value="S-adenosyl-L-methionine-dependent methyltransferases"/>
    <property type="match status" value="1"/>
</dbReference>
<dbReference type="InterPro" id="IPR029063">
    <property type="entry name" value="SAM-dependent_MTases_sf"/>
</dbReference>
<keyword evidence="1" id="KW-0732">Signal</keyword>
<keyword evidence="4" id="KW-1185">Reference proteome</keyword>
<dbReference type="GO" id="GO:0032259">
    <property type="term" value="P:methylation"/>
    <property type="evidence" value="ECO:0007669"/>
    <property type="project" value="UniProtKB-KW"/>
</dbReference>
<dbReference type="AlphaFoldDB" id="A0A841MEA6"/>
<dbReference type="Proteomes" id="UP000588604">
    <property type="component" value="Unassembled WGS sequence"/>
</dbReference>